<dbReference type="OrthoDB" id="2801799at2759"/>
<evidence type="ECO:0000313" key="1">
    <source>
        <dbReference type="EMBL" id="TCD60228.1"/>
    </source>
</evidence>
<organism evidence="1 2">
    <name type="scientific">Steccherinum ochraceum</name>
    <dbReference type="NCBI Taxonomy" id="92696"/>
    <lineage>
        <taxon>Eukaryota</taxon>
        <taxon>Fungi</taxon>
        <taxon>Dikarya</taxon>
        <taxon>Basidiomycota</taxon>
        <taxon>Agaricomycotina</taxon>
        <taxon>Agaricomycetes</taxon>
        <taxon>Polyporales</taxon>
        <taxon>Steccherinaceae</taxon>
        <taxon>Steccherinum</taxon>
    </lineage>
</organism>
<sequence length="323" mass="37098">MKEETSEDFYFTDEEGWFVQVEEQVYCVPMEAFARRSATFEKFLVVRLFHDALAGTCEEHSIRLDQLDPSGQDVVAGSSEYPCITKREFESLLTYMVGKHWSDPSLYSLQDLEDILRLGTLWCIPEARWFAVRELEHTNGFENAKRLSLACKYNVSDWIKPSFISLAKHHILASEDIAVLGTALSTLIIQCQKERSQFRASLVTANPPAQCDTSHERCSDIWPQLWQVIALKLLVFKQCIYWEDDLLSFVDAVYKEQQHRFPLCSDCYGGIKDDLHYNGGILLQEASIIDTMLCCVHEHFGFPEADGDKADEEDEEGLIPKDW</sequence>
<name>A0A4R0R9E4_9APHY</name>
<keyword evidence="2" id="KW-1185">Reference proteome</keyword>
<protein>
    <recommendedName>
        <fullName evidence="3">BTB domain-containing protein</fullName>
    </recommendedName>
</protein>
<dbReference type="EMBL" id="RWJN01000635">
    <property type="protein sequence ID" value="TCD60228.1"/>
    <property type="molecule type" value="Genomic_DNA"/>
</dbReference>
<comment type="caution">
    <text evidence="1">The sequence shown here is derived from an EMBL/GenBank/DDBJ whole genome shotgun (WGS) entry which is preliminary data.</text>
</comment>
<gene>
    <name evidence="1" type="ORF">EIP91_010525</name>
</gene>
<evidence type="ECO:0000313" key="2">
    <source>
        <dbReference type="Proteomes" id="UP000292702"/>
    </source>
</evidence>
<evidence type="ECO:0008006" key="3">
    <source>
        <dbReference type="Google" id="ProtNLM"/>
    </source>
</evidence>
<reference evidence="1 2" key="1">
    <citation type="submission" date="2018-11" db="EMBL/GenBank/DDBJ databases">
        <title>Genome assembly of Steccherinum ochraceum LE-BIN_3174, the white-rot fungus of the Steccherinaceae family (The Residual Polyporoid clade, Polyporales, Basidiomycota).</title>
        <authorList>
            <person name="Fedorova T.V."/>
            <person name="Glazunova O.A."/>
            <person name="Landesman E.O."/>
            <person name="Moiseenko K.V."/>
            <person name="Psurtseva N.V."/>
            <person name="Savinova O.S."/>
            <person name="Shakhova N.V."/>
            <person name="Tyazhelova T.V."/>
            <person name="Vasina D.V."/>
        </authorList>
    </citation>
    <scope>NUCLEOTIDE SEQUENCE [LARGE SCALE GENOMIC DNA]</scope>
    <source>
        <strain evidence="1 2">LE-BIN_3174</strain>
    </source>
</reference>
<dbReference type="STRING" id="92696.A0A4R0R9E4"/>
<dbReference type="AlphaFoldDB" id="A0A4R0R9E4"/>
<dbReference type="Proteomes" id="UP000292702">
    <property type="component" value="Unassembled WGS sequence"/>
</dbReference>
<accession>A0A4R0R9E4</accession>
<proteinExistence type="predicted"/>